<feature type="domain" description="Transposase IS66 central" evidence="2">
    <location>
        <begin position="202"/>
        <end position="504"/>
    </location>
</feature>
<dbReference type="EMBL" id="BNAQ01000006">
    <property type="protein sequence ID" value="GHH23977.1"/>
    <property type="molecule type" value="Genomic_DNA"/>
</dbReference>
<evidence type="ECO:0000259" key="2">
    <source>
        <dbReference type="Pfam" id="PF03050"/>
    </source>
</evidence>
<dbReference type="Pfam" id="PF13005">
    <property type="entry name" value="zf-IS66"/>
    <property type="match status" value="1"/>
</dbReference>
<keyword evidence="7" id="KW-1185">Reference proteome</keyword>
<evidence type="ECO:0000259" key="5">
    <source>
        <dbReference type="Pfam" id="PF13817"/>
    </source>
</evidence>
<reference evidence="7" key="1">
    <citation type="journal article" date="2019" name="Int. J. Syst. Evol. Microbiol.">
        <title>The Global Catalogue of Microorganisms (GCM) 10K type strain sequencing project: providing services to taxonomists for standard genome sequencing and annotation.</title>
        <authorList>
            <consortium name="The Broad Institute Genomics Platform"/>
            <consortium name="The Broad Institute Genome Sequencing Center for Infectious Disease"/>
            <person name="Wu L."/>
            <person name="Ma J."/>
        </authorList>
    </citation>
    <scope>NUCLEOTIDE SEQUENCE [LARGE SCALE GENOMIC DNA]</scope>
    <source>
        <strain evidence="7">CGMCC 1.8957</strain>
    </source>
</reference>
<evidence type="ECO:0000259" key="3">
    <source>
        <dbReference type="Pfam" id="PF13005"/>
    </source>
</evidence>
<comment type="caution">
    <text evidence="6">The sequence shown here is derived from an EMBL/GenBank/DDBJ whole genome shotgun (WGS) entry which is preliminary data.</text>
</comment>
<name>A0ABQ3LSB4_9SPHN</name>
<evidence type="ECO:0000313" key="7">
    <source>
        <dbReference type="Proteomes" id="UP000652430"/>
    </source>
</evidence>
<accession>A0ABQ3LSB4</accession>
<dbReference type="InterPro" id="IPR004291">
    <property type="entry name" value="Transposase_IS66_central"/>
</dbReference>
<evidence type="ECO:0000256" key="1">
    <source>
        <dbReference type="SAM" id="Coils"/>
    </source>
</evidence>
<dbReference type="Proteomes" id="UP000652430">
    <property type="component" value="Unassembled WGS sequence"/>
</dbReference>
<dbReference type="InterPro" id="IPR024474">
    <property type="entry name" value="Znf_dom_IS66"/>
</dbReference>
<feature type="domain" description="Transposase IS66 C-terminal" evidence="5">
    <location>
        <begin position="511"/>
        <end position="548"/>
    </location>
</feature>
<dbReference type="Pfam" id="PF13817">
    <property type="entry name" value="DDE_Tnp_IS66_C"/>
    <property type="match status" value="1"/>
</dbReference>
<dbReference type="NCBIfam" id="NF033517">
    <property type="entry name" value="transpos_IS66"/>
    <property type="match status" value="1"/>
</dbReference>
<dbReference type="PANTHER" id="PTHR33678:SF1">
    <property type="entry name" value="BLL1576 PROTEIN"/>
    <property type="match status" value="1"/>
</dbReference>
<dbReference type="InterPro" id="IPR052344">
    <property type="entry name" value="Transposase-related"/>
</dbReference>
<dbReference type="PANTHER" id="PTHR33678">
    <property type="entry name" value="BLL1576 PROTEIN"/>
    <property type="match status" value="1"/>
</dbReference>
<evidence type="ECO:0000259" key="4">
    <source>
        <dbReference type="Pfam" id="PF13007"/>
    </source>
</evidence>
<keyword evidence="1" id="KW-0175">Coiled coil</keyword>
<dbReference type="Pfam" id="PF13007">
    <property type="entry name" value="LZ_Tnp_IS66"/>
    <property type="match status" value="1"/>
</dbReference>
<dbReference type="Pfam" id="PF03050">
    <property type="entry name" value="DDE_Tnp_IS66"/>
    <property type="match status" value="1"/>
</dbReference>
<feature type="coiled-coil region" evidence="1">
    <location>
        <begin position="24"/>
        <end position="98"/>
    </location>
</feature>
<dbReference type="InterPro" id="IPR039552">
    <property type="entry name" value="IS66_C"/>
</dbReference>
<feature type="domain" description="Transposase TnpC homeodomain" evidence="4">
    <location>
        <begin position="61"/>
        <end position="138"/>
    </location>
</feature>
<proteinExistence type="predicted"/>
<feature type="domain" description="Transposase IS66 zinc-finger binding" evidence="3">
    <location>
        <begin position="143"/>
        <end position="187"/>
    </location>
</feature>
<sequence length="560" mass="62126">MHQGAESDSLCLMEAAISPLPDDVEALKALLAAALERADEAEARAANALARESAIEAVIAHLKLQIAKLRREQYGPSAERSRRLLEQMELRLEDLEADTSEDDLAAEVAAASTTNVAPFERKRPMRKPFPEHLPRERVVIPAPCSCPACGGSRLSRLGEDVTETLEVIPRSWKVIQTVREKVSCRDCQTISQPPAPFHVVPRGWAGASFLAMLLFEKYGQHQPLNRQAERFAREGVPLSVSTLADQVGAAVFALMPLYRRIEAHILAAERLHGDDTTVPVMAKVKADVARLWVYVRDDRPFAGAAPPAALFHYSRDRRGEHPQAHLASWSGIFQADAYGGYGELYREGRAPGPVREAGCFAHARRKFFELADVAGAARKKSRGERTGMIYPIALEAVRRLDALFDVERTINGKSAADRLAVRKTLSAPLMTELHTWLTAQRAILSRNHDLAKACLYMLRRWDAFTRFLDDGRVCLTNNSAERALRCVPLGRKAWLFCGSDRGGQRAAVLYTLIQTARLNDVDPQAWLADVLARIADHPAARLDELLPWNWAPRIQVAKAA</sequence>
<protein>
    <submittedName>
        <fullName evidence="6">Transposase</fullName>
    </submittedName>
</protein>
<dbReference type="InterPro" id="IPR024463">
    <property type="entry name" value="Transposase_TnpC_homeodom"/>
</dbReference>
<gene>
    <name evidence="6" type="ORF">GCM10008023_35600</name>
</gene>
<evidence type="ECO:0000313" key="6">
    <source>
        <dbReference type="EMBL" id="GHH23977.1"/>
    </source>
</evidence>
<organism evidence="6 7">
    <name type="scientific">Sphingomonas glacialis</name>
    <dbReference type="NCBI Taxonomy" id="658225"/>
    <lineage>
        <taxon>Bacteria</taxon>
        <taxon>Pseudomonadati</taxon>
        <taxon>Pseudomonadota</taxon>
        <taxon>Alphaproteobacteria</taxon>
        <taxon>Sphingomonadales</taxon>
        <taxon>Sphingomonadaceae</taxon>
        <taxon>Sphingomonas</taxon>
    </lineage>
</organism>